<dbReference type="InterPro" id="IPR029058">
    <property type="entry name" value="AB_hydrolase_fold"/>
</dbReference>
<sequence length="318" mass="34648">MLTWSKRSKQVKRQPVSPSVVELEGPFTHELVHTRGLRLHAAVAGDPSHPLVVLLHGSFGGWFDFREVIAPLAAAGFHVAAVDARGYGMSDKPPATAADDLRTATGDIAGLIQALGHQDAAVVGADTGGTVAWMLATSYPERVRALVSVCAAHPTDMRRSAAARPWNYPWMIGRSLVSRIPALAMVGPPWIMDRVYQRNLTFNTAAEYHHTEAFAEILQLRQLASRIGNSRPAFIRNNRLLLSAVPARSLGDKVAAPTMLIEPPRRAWRHLSARSRARVRGFVEVRGMEGTKNLPHIEAPTAFADMVATFLRSTAPSP</sequence>
<dbReference type="GO" id="GO:0016746">
    <property type="term" value="F:acyltransferase activity"/>
    <property type="evidence" value="ECO:0007669"/>
    <property type="project" value="UniProtKB-KW"/>
</dbReference>
<dbReference type="GO" id="GO:0016787">
    <property type="term" value="F:hydrolase activity"/>
    <property type="evidence" value="ECO:0007669"/>
    <property type="project" value="UniProtKB-KW"/>
</dbReference>
<evidence type="ECO:0000313" key="4">
    <source>
        <dbReference type="Proteomes" id="UP000035540"/>
    </source>
</evidence>
<dbReference type="SUPFAM" id="SSF53474">
    <property type="entry name" value="alpha/beta-Hydrolases"/>
    <property type="match status" value="1"/>
</dbReference>
<proteinExistence type="predicted"/>
<dbReference type="PATRIC" id="fig|136857.5.peg.242"/>
<dbReference type="PRINTS" id="PR00111">
    <property type="entry name" value="ABHYDROLASE"/>
</dbReference>
<evidence type="ECO:0000313" key="3">
    <source>
        <dbReference type="EMBL" id="AKK07708.1"/>
    </source>
</evidence>
<dbReference type="KEGG" id="cted:CTEST_01230"/>
<dbReference type="InterPro" id="IPR000639">
    <property type="entry name" value="Epox_hydrolase-like"/>
</dbReference>
<protein>
    <submittedName>
        <fullName evidence="3">Putative hydrolase or acyltransferase of alpha/beta superfamily</fullName>
    </submittedName>
</protein>
<dbReference type="STRING" id="136857.CTEST_01230"/>
<dbReference type="Pfam" id="PF00561">
    <property type="entry name" value="Abhydrolase_1"/>
    <property type="match status" value="1"/>
</dbReference>
<keyword evidence="4" id="KW-1185">Reference proteome</keyword>
<gene>
    <name evidence="3" type="ORF">CTEST_01230</name>
</gene>
<dbReference type="InterPro" id="IPR000073">
    <property type="entry name" value="AB_hydrolase_1"/>
</dbReference>
<keyword evidence="1 3" id="KW-0378">Hydrolase</keyword>
<dbReference type="RefSeq" id="WP_047252190.1">
    <property type="nucleotide sequence ID" value="NZ_CP011545.1"/>
</dbReference>
<dbReference type="Proteomes" id="UP000035540">
    <property type="component" value="Chromosome"/>
</dbReference>
<dbReference type="Gene3D" id="3.40.50.1820">
    <property type="entry name" value="alpha/beta hydrolase"/>
    <property type="match status" value="1"/>
</dbReference>
<evidence type="ECO:0000256" key="1">
    <source>
        <dbReference type="ARBA" id="ARBA00022801"/>
    </source>
</evidence>
<dbReference type="PRINTS" id="PR00412">
    <property type="entry name" value="EPOXHYDRLASE"/>
</dbReference>
<dbReference type="PANTHER" id="PTHR43329">
    <property type="entry name" value="EPOXIDE HYDROLASE"/>
    <property type="match status" value="1"/>
</dbReference>
<name>A0A0G3H7A3_9CORY</name>
<keyword evidence="3" id="KW-0012">Acyltransferase</keyword>
<dbReference type="OrthoDB" id="2987348at2"/>
<feature type="domain" description="AB hydrolase-1" evidence="2">
    <location>
        <begin position="50"/>
        <end position="170"/>
    </location>
</feature>
<dbReference type="AlphaFoldDB" id="A0A0G3H7A3"/>
<evidence type="ECO:0000259" key="2">
    <source>
        <dbReference type="Pfam" id="PF00561"/>
    </source>
</evidence>
<reference evidence="4" key="2">
    <citation type="submission" date="2015-05" db="EMBL/GenBank/DDBJ databases">
        <title>Complete genome sequence of Corynebacterium testudinoris DSM 44614, recovered from necrotic lesions in the mouth of a tortoise.</title>
        <authorList>
            <person name="Ruckert C."/>
            <person name="Albersmeier A."/>
            <person name="Winkler A."/>
            <person name="Tauch A."/>
        </authorList>
    </citation>
    <scope>NUCLEOTIDE SEQUENCE [LARGE SCALE GENOMIC DNA]</scope>
    <source>
        <strain evidence="4">DSM 44614</strain>
    </source>
</reference>
<keyword evidence="3" id="KW-0808">Transferase</keyword>
<dbReference type="EMBL" id="CP011545">
    <property type="protein sequence ID" value="AKK07708.1"/>
    <property type="molecule type" value="Genomic_DNA"/>
</dbReference>
<accession>A0A0G3H7A3</accession>
<reference evidence="3 4" key="1">
    <citation type="journal article" date="2015" name="Genome Announc.">
        <title>Complete Genome Sequence of the Type Strain Corynebacterium testudinoris DSM 44614, Recovered from Necrotic Lesions in the Mouth of a Tortoise.</title>
        <authorList>
            <person name="Ruckert C."/>
            <person name="Kriete M."/>
            <person name="Jaenicke S."/>
            <person name="Winkler A."/>
            <person name="Tauch A."/>
        </authorList>
    </citation>
    <scope>NUCLEOTIDE SEQUENCE [LARGE SCALE GENOMIC DNA]</scope>
    <source>
        <strain evidence="3 4">DSM 44614</strain>
    </source>
</reference>
<organism evidence="3 4">
    <name type="scientific">Corynebacterium testudinoris</name>
    <dbReference type="NCBI Taxonomy" id="136857"/>
    <lineage>
        <taxon>Bacteria</taxon>
        <taxon>Bacillati</taxon>
        <taxon>Actinomycetota</taxon>
        <taxon>Actinomycetes</taxon>
        <taxon>Mycobacteriales</taxon>
        <taxon>Corynebacteriaceae</taxon>
        <taxon>Corynebacterium</taxon>
    </lineage>
</organism>